<dbReference type="AlphaFoldDB" id="A0A177EDT1"/>
<keyword evidence="5" id="KW-1185">Reference proteome</keyword>
<feature type="domain" description="C2H2-type" evidence="3">
    <location>
        <begin position="212"/>
        <end position="242"/>
    </location>
</feature>
<dbReference type="InterPro" id="IPR036236">
    <property type="entry name" value="Znf_C2H2_sf"/>
</dbReference>
<organism evidence="4 5">
    <name type="scientific">Nematocida displodere</name>
    <dbReference type="NCBI Taxonomy" id="1805483"/>
    <lineage>
        <taxon>Eukaryota</taxon>
        <taxon>Fungi</taxon>
        <taxon>Fungi incertae sedis</taxon>
        <taxon>Microsporidia</taxon>
        <taxon>Nematocida</taxon>
    </lineage>
</organism>
<gene>
    <name evidence="4" type="ORF">NEDG_01395</name>
</gene>
<name>A0A177EDT1_9MICR</name>
<keyword evidence="1" id="KW-0863">Zinc-finger</keyword>
<sequence>MKEMGERECSADEKENESFSGDLNEQIEKRKPVPLDYESIDRAINTSIDSEIVEEAGISLKIPEQQTSGCVTDGSPFTFKGDNGSMDDSVESNYQCCGESLPTLHDLVTHYEKCHYKFISTETKKDGLQHVKWHGGDAHNEIVQVPTVVFNDNSMSYDYSKPTAFYNTILQSESLSLGVLLPPVVVKDFNMDAEVEMLGESHYEDEDKKRPFKCTHIGCNKKYTSAYGLKYHMGKGHLGGGMESEKPYACDVPGCGKRYKNANGLKYHFNNGH</sequence>
<dbReference type="InterPro" id="IPR051580">
    <property type="entry name" value="ZnF-Chromatin_assoc"/>
</dbReference>
<dbReference type="PROSITE" id="PS00028">
    <property type="entry name" value="ZINC_FINGER_C2H2_1"/>
    <property type="match status" value="2"/>
</dbReference>
<dbReference type="PANTHER" id="PTHR23057:SF5">
    <property type="entry name" value="ZINC FINGER PROTEIN UBI-D4"/>
    <property type="match status" value="1"/>
</dbReference>
<dbReference type="EMBL" id="LTDL01000041">
    <property type="protein sequence ID" value="OAG29322.1"/>
    <property type="molecule type" value="Genomic_DNA"/>
</dbReference>
<dbReference type="PANTHER" id="PTHR23057">
    <property type="entry name" value="JUXTAPOSED WITH ANOTHER ZINC FINGER PROTEIN 1"/>
    <property type="match status" value="1"/>
</dbReference>
<keyword evidence="1" id="KW-0862">Zinc</keyword>
<dbReference type="GO" id="GO:0008270">
    <property type="term" value="F:zinc ion binding"/>
    <property type="evidence" value="ECO:0007669"/>
    <property type="project" value="UniProtKB-KW"/>
</dbReference>
<evidence type="ECO:0000256" key="2">
    <source>
        <dbReference type="SAM" id="MobiDB-lite"/>
    </source>
</evidence>
<dbReference type="RefSeq" id="XP_067544001.1">
    <property type="nucleotide sequence ID" value="XM_067688813.1"/>
</dbReference>
<evidence type="ECO:0000256" key="1">
    <source>
        <dbReference type="PROSITE-ProRule" id="PRU00042"/>
    </source>
</evidence>
<dbReference type="GeneID" id="93647745"/>
<evidence type="ECO:0000313" key="4">
    <source>
        <dbReference type="EMBL" id="OAG29322.1"/>
    </source>
</evidence>
<feature type="compositionally biased region" description="Basic and acidic residues" evidence="2">
    <location>
        <begin position="1"/>
        <end position="17"/>
    </location>
</feature>
<dbReference type="SUPFAM" id="SSF57667">
    <property type="entry name" value="beta-beta-alpha zinc fingers"/>
    <property type="match status" value="2"/>
</dbReference>
<dbReference type="SMART" id="SM00355">
    <property type="entry name" value="ZnF_C2H2"/>
    <property type="match status" value="3"/>
</dbReference>
<dbReference type="STRING" id="1805483.A0A177EDT1"/>
<keyword evidence="1" id="KW-0479">Metal-binding</keyword>
<dbReference type="PROSITE" id="PS50157">
    <property type="entry name" value="ZINC_FINGER_C2H2_2"/>
    <property type="match status" value="2"/>
</dbReference>
<dbReference type="Pfam" id="PF00096">
    <property type="entry name" value="zf-C2H2"/>
    <property type="match status" value="1"/>
</dbReference>
<feature type="domain" description="C2H2-type" evidence="3">
    <location>
        <begin position="248"/>
        <end position="273"/>
    </location>
</feature>
<accession>A0A177EDT1</accession>
<dbReference type="InterPro" id="IPR013087">
    <property type="entry name" value="Znf_C2H2_type"/>
</dbReference>
<feature type="region of interest" description="Disordered" evidence="2">
    <location>
        <begin position="1"/>
        <end position="27"/>
    </location>
</feature>
<dbReference type="Gene3D" id="3.30.160.60">
    <property type="entry name" value="Classic Zinc Finger"/>
    <property type="match status" value="2"/>
</dbReference>
<dbReference type="VEuPathDB" id="MicrosporidiaDB:NEDG_01395"/>
<dbReference type="OrthoDB" id="3269380at2759"/>
<proteinExistence type="predicted"/>
<evidence type="ECO:0000313" key="5">
    <source>
        <dbReference type="Proteomes" id="UP000185944"/>
    </source>
</evidence>
<dbReference type="GO" id="GO:0005634">
    <property type="term" value="C:nucleus"/>
    <property type="evidence" value="ECO:0007669"/>
    <property type="project" value="TreeGrafter"/>
</dbReference>
<dbReference type="Proteomes" id="UP000185944">
    <property type="component" value="Unassembled WGS sequence"/>
</dbReference>
<protein>
    <recommendedName>
        <fullName evidence="3">C2H2-type domain-containing protein</fullName>
    </recommendedName>
</protein>
<reference evidence="4 5" key="1">
    <citation type="submission" date="2016-02" db="EMBL/GenBank/DDBJ databases">
        <title>Discovery of a natural microsporidian pathogen with a broad tissue tropism in Caenorhabditis elegans.</title>
        <authorList>
            <person name="Luallen R.J."/>
            <person name="Reinke A.W."/>
            <person name="Tong L."/>
            <person name="Botts M.R."/>
            <person name="Felix M.-A."/>
            <person name="Troemel E.R."/>
        </authorList>
    </citation>
    <scope>NUCLEOTIDE SEQUENCE [LARGE SCALE GENOMIC DNA]</scope>
    <source>
        <strain evidence="4 5">JUm2807</strain>
    </source>
</reference>
<comment type="caution">
    <text evidence="4">The sequence shown here is derived from an EMBL/GenBank/DDBJ whole genome shotgun (WGS) entry which is preliminary data.</text>
</comment>
<evidence type="ECO:0000259" key="3">
    <source>
        <dbReference type="PROSITE" id="PS50157"/>
    </source>
</evidence>